<dbReference type="RefSeq" id="XP_035437373.1">
    <property type="nucleotide sequence ID" value="XM_035581480.2"/>
</dbReference>
<evidence type="ECO:0000313" key="3">
    <source>
        <dbReference type="RefSeq" id="XP_035437373.1"/>
    </source>
</evidence>
<name>A0A9R0D1X1_SPOFR</name>
<sequence length="146" mass="17185">MKRTKIMSKPPEVYKLTPVPRKWRSSAPMEQDQYQNQIGTSYSTWIRNDIPSIYCACSNCKKYYETRPITNLPEQAPEFRPRFGYIHLVSSMREAAARREQENNAKEEMAQEAVRREAEKSRLLASRDRDAIMQDAEDPQAKRRKL</sequence>
<accession>A0A9R0D1X1</accession>
<organism evidence="2 3">
    <name type="scientific">Spodoptera frugiperda</name>
    <name type="common">Fall armyworm</name>
    <dbReference type="NCBI Taxonomy" id="7108"/>
    <lineage>
        <taxon>Eukaryota</taxon>
        <taxon>Metazoa</taxon>
        <taxon>Ecdysozoa</taxon>
        <taxon>Arthropoda</taxon>
        <taxon>Hexapoda</taxon>
        <taxon>Insecta</taxon>
        <taxon>Pterygota</taxon>
        <taxon>Neoptera</taxon>
        <taxon>Endopterygota</taxon>
        <taxon>Lepidoptera</taxon>
        <taxon>Glossata</taxon>
        <taxon>Ditrysia</taxon>
        <taxon>Noctuoidea</taxon>
        <taxon>Noctuidae</taxon>
        <taxon>Amphipyrinae</taxon>
        <taxon>Spodoptera</taxon>
    </lineage>
</organism>
<proteinExistence type="predicted"/>
<gene>
    <name evidence="3" type="primary">LOC118267461</name>
</gene>
<reference evidence="3" key="1">
    <citation type="submission" date="2025-08" db="UniProtKB">
        <authorList>
            <consortium name="RefSeq"/>
        </authorList>
    </citation>
    <scope>IDENTIFICATION</scope>
    <source>
        <tissue evidence="3">Whole larval tissue</tissue>
    </source>
</reference>
<evidence type="ECO:0000313" key="2">
    <source>
        <dbReference type="Proteomes" id="UP000829999"/>
    </source>
</evidence>
<feature type="compositionally biased region" description="Basic and acidic residues" evidence="1">
    <location>
        <begin position="97"/>
        <end position="132"/>
    </location>
</feature>
<protein>
    <submittedName>
        <fullName evidence="3">Uncharacterized protein LOC118267461 isoform X1</fullName>
    </submittedName>
</protein>
<feature type="region of interest" description="Disordered" evidence="1">
    <location>
        <begin position="97"/>
        <end position="146"/>
    </location>
</feature>
<keyword evidence="2" id="KW-1185">Reference proteome</keyword>
<dbReference type="GeneID" id="118267461"/>
<dbReference type="Proteomes" id="UP000829999">
    <property type="component" value="Chromosome 25"/>
</dbReference>
<dbReference type="AlphaFoldDB" id="A0A9R0D1X1"/>
<evidence type="ECO:0000256" key="1">
    <source>
        <dbReference type="SAM" id="MobiDB-lite"/>
    </source>
</evidence>